<organism evidence="1 2">
    <name type="scientific">Flavobacterium terrigena</name>
    <dbReference type="NCBI Taxonomy" id="402734"/>
    <lineage>
        <taxon>Bacteria</taxon>
        <taxon>Pseudomonadati</taxon>
        <taxon>Bacteroidota</taxon>
        <taxon>Flavobacteriia</taxon>
        <taxon>Flavobacteriales</taxon>
        <taxon>Flavobacteriaceae</taxon>
        <taxon>Flavobacterium</taxon>
    </lineage>
</organism>
<reference evidence="2" key="1">
    <citation type="submission" date="2016-10" db="EMBL/GenBank/DDBJ databases">
        <authorList>
            <person name="Varghese N."/>
            <person name="Submissions S."/>
        </authorList>
    </citation>
    <scope>NUCLEOTIDE SEQUENCE [LARGE SCALE GENOMIC DNA]</scope>
    <source>
        <strain evidence="2">DSM 17934</strain>
    </source>
</reference>
<keyword evidence="2" id="KW-1185">Reference proteome</keyword>
<dbReference type="OrthoDB" id="714297at2"/>
<dbReference type="EMBL" id="FNYA01000002">
    <property type="protein sequence ID" value="SEI61963.1"/>
    <property type="molecule type" value="Genomic_DNA"/>
</dbReference>
<dbReference type="Proteomes" id="UP000199702">
    <property type="component" value="Unassembled WGS sequence"/>
</dbReference>
<evidence type="ECO:0000313" key="1">
    <source>
        <dbReference type="EMBL" id="SEI61963.1"/>
    </source>
</evidence>
<sequence>MKNFFIVFLSLVLLLLSYFGYKHFSSKNLEFDSVSHYAIADEDVRDENLLNDNYSHLQSAIIYDDYPYNLDFKFHEELTEVGFKKSEIDKAKFSKLKDILKYEFNIKIGTSRCLTTYRDILVFQRNNKIVGVVKICFGCHQYCSIGENLPDFNFEKYTELETLLKK</sequence>
<protein>
    <submittedName>
        <fullName evidence="1">Uncharacterized protein</fullName>
    </submittedName>
</protein>
<gene>
    <name evidence="1" type="ORF">SAMN05660918_1171</name>
</gene>
<accession>A0A1H6S1P0</accession>
<dbReference type="AlphaFoldDB" id="A0A1H6S1P0"/>
<evidence type="ECO:0000313" key="2">
    <source>
        <dbReference type="Proteomes" id="UP000199702"/>
    </source>
</evidence>
<dbReference type="STRING" id="402734.SAMN05660918_1171"/>
<proteinExistence type="predicted"/>
<name>A0A1H6S1P0_9FLAO</name>
<dbReference type="RefSeq" id="WP_091309552.1">
    <property type="nucleotide sequence ID" value="NZ_CBCSJU010000005.1"/>
</dbReference>